<gene>
    <name evidence="1" type="ORF">TRM7557_00766</name>
</gene>
<evidence type="ECO:0008006" key="3">
    <source>
        <dbReference type="Google" id="ProtNLM"/>
    </source>
</evidence>
<dbReference type="RefSeq" id="WP_058288869.1">
    <property type="nucleotide sequence ID" value="NZ_CYSD01000012.1"/>
</dbReference>
<dbReference type="Pfam" id="PF10094">
    <property type="entry name" value="DUF2332"/>
    <property type="match status" value="1"/>
</dbReference>
<dbReference type="InterPro" id="IPR011200">
    <property type="entry name" value="UCP012608"/>
</dbReference>
<dbReference type="OrthoDB" id="7666987at2"/>
<organism evidence="1 2">
    <name type="scientific">Tritonibacter multivorans</name>
    <dbReference type="NCBI Taxonomy" id="928856"/>
    <lineage>
        <taxon>Bacteria</taxon>
        <taxon>Pseudomonadati</taxon>
        <taxon>Pseudomonadota</taxon>
        <taxon>Alphaproteobacteria</taxon>
        <taxon>Rhodobacterales</taxon>
        <taxon>Paracoccaceae</taxon>
        <taxon>Tritonibacter</taxon>
    </lineage>
</organism>
<dbReference type="EMBL" id="CYSD01000012">
    <property type="protein sequence ID" value="CUH76206.1"/>
    <property type="molecule type" value="Genomic_DNA"/>
</dbReference>
<proteinExistence type="predicted"/>
<name>A0A0P1G309_9RHOB</name>
<accession>A0A0P1G309</accession>
<evidence type="ECO:0000313" key="1">
    <source>
        <dbReference type="EMBL" id="CUH76206.1"/>
    </source>
</evidence>
<dbReference type="STRING" id="928856.SAMN04488049_10314"/>
<dbReference type="Proteomes" id="UP000052022">
    <property type="component" value="Unassembled WGS sequence"/>
</dbReference>
<sequence length="339" mass="36299">MTPQTSQIAARYRRFATTEAAGQAPLYEALALAVAASASACSFLAPLPANRQQPNLFLAALRLVAGRVIAPEELEDLLTEKGADIAAVMQTRTTQTNEPARCATLLPALAQIQDQTQRPIALIEVGASAGLCLLPDAYGYDWGHATLPAPPSGTSPPVSPVPYAPPVFACKTSANAPLPRQHPDIVWRAGLDLNPLDVNNPEDVAWLETLVWPGQDARLARLRAAISVAQAAPPRLCAGDLTRDLAPLMAEAPQGATLVVFHTAVLTYVQNQAARDRFAQDMLNSQAVWLSNEGLRVFPQYAGPETPRHADKFLLLRNGQPLARTGPHGQSLDWIDQVG</sequence>
<protein>
    <recommendedName>
        <fullName evidence="3">DUF2332 domain-containing protein</fullName>
    </recommendedName>
</protein>
<evidence type="ECO:0000313" key="2">
    <source>
        <dbReference type="Proteomes" id="UP000052022"/>
    </source>
</evidence>
<reference evidence="1 2" key="1">
    <citation type="submission" date="2015-09" db="EMBL/GenBank/DDBJ databases">
        <authorList>
            <consortium name="Swine Surveillance"/>
        </authorList>
    </citation>
    <scope>NUCLEOTIDE SEQUENCE [LARGE SCALE GENOMIC DNA]</scope>
    <source>
        <strain evidence="1 2">CECT 7557</strain>
    </source>
</reference>
<keyword evidence="2" id="KW-1185">Reference proteome</keyword>
<dbReference type="AlphaFoldDB" id="A0A0P1G309"/>